<gene>
    <name evidence="1" type="ORF">STAS_24022</name>
</gene>
<keyword evidence="2" id="KW-1185">Reference proteome</keyword>
<organism evidence="1 2">
    <name type="scientific">Striga asiatica</name>
    <name type="common">Asiatic witchweed</name>
    <name type="synonym">Buchnera asiatica</name>
    <dbReference type="NCBI Taxonomy" id="4170"/>
    <lineage>
        <taxon>Eukaryota</taxon>
        <taxon>Viridiplantae</taxon>
        <taxon>Streptophyta</taxon>
        <taxon>Embryophyta</taxon>
        <taxon>Tracheophyta</taxon>
        <taxon>Spermatophyta</taxon>
        <taxon>Magnoliopsida</taxon>
        <taxon>eudicotyledons</taxon>
        <taxon>Gunneridae</taxon>
        <taxon>Pentapetalae</taxon>
        <taxon>asterids</taxon>
        <taxon>lamiids</taxon>
        <taxon>Lamiales</taxon>
        <taxon>Orobanchaceae</taxon>
        <taxon>Buchnereae</taxon>
        <taxon>Striga</taxon>
    </lineage>
</organism>
<comment type="caution">
    <text evidence="1">The sequence shown here is derived from an EMBL/GenBank/DDBJ whole genome shotgun (WGS) entry which is preliminary data.</text>
</comment>
<proteinExistence type="predicted"/>
<accession>A0A5A7QNM5</accession>
<evidence type="ECO:0000313" key="2">
    <source>
        <dbReference type="Proteomes" id="UP000325081"/>
    </source>
</evidence>
<protein>
    <submittedName>
        <fullName evidence="1">AP-2 complex subunit alpha</fullName>
    </submittedName>
</protein>
<reference evidence="2" key="1">
    <citation type="journal article" date="2019" name="Curr. Biol.">
        <title>Genome Sequence of Striga asiatica Provides Insight into the Evolution of Plant Parasitism.</title>
        <authorList>
            <person name="Yoshida S."/>
            <person name="Kim S."/>
            <person name="Wafula E.K."/>
            <person name="Tanskanen J."/>
            <person name="Kim Y.M."/>
            <person name="Honaas L."/>
            <person name="Yang Z."/>
            <person name="Spallek T."/>
            <person name="Conn C.E."/>
            <person name="Ichihashi Y."/>
            <person name="Cheong K."/>
            <person name="Cui S."/>
            <person name="Der J.P."/>
            <person name="Gundlach H."/>
            <person name="Jiao Y."/>
            <person name="Hori C."/>
            <person name="Ishida J.K."/>
            <person name="Kasahara H."/>
            <person name="Kiba T."/>
            <person name="Kim M.S."/>
            <person name="Koo N."/>
            <person name="Laohavisit A."/>
            <person name="Lee Y.H."/>
            <person name="Lumba S."/>
            <person name="McCourt P."/>
            <person name="Mortimer J.C."/>
            <person name="Mutuku J.M."/>
            <person name="Nomura T."/>
            <person name="Sasaki-Sekimoto Y."/>
            <person name="Seto Y."/>
            <person name="Wang Y."/>
            <person name="Wakatake T."/>
            <person name="Sakakibara H."/>
            <person name="Demura T."/>
            <person name="Yamaguchi S."/>
            <person name="Yoneyama K."/>
            <person name="Manabe R.I."/>
            <person name="Nelson D.C."/>
            <person name="Schulman A.H."/>
            <person name="Timko M.P."/>
            <person name="dePamphilis C.W."/>
            <person name="Choi D."/>
            <person name="Shirasu K."/>
        </authorList>
    </citation>
    <scope>NUCLEOTIDE SEQUENCE [LARGE SCALE GENOMIC DNA]</scope>
    <source>
        <strain evidence="2">cv. UVA1</strain>
    </source>
</reference>
<dbReference type="EMBL" id="BKCP01007737">
    <property type="protein sequence ID" value="GER46963.1"/>
    <property type="molecule type" value="Genomic_DNA"/>
</dbReference>
<dbReference type="Proteomes" id="UP000325081">
    <property type="component" value="Unassembled WGS sequence"/>
</dbReference>
<dbReference type="AlphaFoldDB" id="A0A5A7QNM5"/>
<name>A0A5A7QNM5_STRAF</name>
<sequence>MDNIVRWMVSTAYESHNVDYDRVFFGRGKKFLCKPHLVSLLAPELYTGHQESQPRLHFRSYSKRKVPFRSLSTINHRYIRKPIDSKGARVVQEVSPKNSTFGMPEALQWSASNLKNTYRAPKNGALAGEETEHLQTQPQIFLGEIPTVNPPQEGHQQAVEPHGRDAHHLVGRQDKLPPGWAHELVGEADEQAGEILVAIGDDAVQVLDVDFEEIGLG</sequence>
<evidence type="ECO:0000313" key="1">
    <source>
        <dbReference type="EMBL" id="GER46963.1"/>
    </source>
</evidence>